<organism evidence="1 2">
    <name type="scientific">Vermiconidia calcicola</name>
    <dbReference type="NCBI Taxonomy" id="1690605"/>
    <lineage>
        <taxon>Eukaryota</taxon>
        <taxon>Fungi</taxon>
        <taxon>Dikarya</taxon>
        <taxon>Ascomycota</taxon>
        <taxon>Pezizomycotina</taxon>
        <taxon>Dothideomycetes</taxon>
        <taxon>Dothideomycetidae</taxon>
        <taxon>Mycosphaerellales</taxon>
        <taxon>Extremaceae</taxon>
        <taxon>Vermiconidia</taxon>
    </lineage>
</organism>
<reference evidence="1 2" key="1">
    <citation type="submission" date="2023-06" db="EMBL/GenBank/DDBJ databases">
        <title>Black Yeasts Isolated from many extreme environments.</title>
        <authorList>
            <person name="Coleine C."/>
            <person name="Stajich J.E."/>
            <person name="Selbmann L."/>
        </authorList>
    </citation>
    <scope>NUCLEOTIDE SEQUENCE [LARGE SCALE GENOMIC DNA]</scope>
    <source>
        <strain evidence="1 2">CCFEE 5887</strain>
    </source>
</reference>
<accession>A0AAV9PUH9</accession>
<evidence type="ECO:0008006" key="3">
    <source>
        <dbReference type="Google" id="ProtNLM"/>
    </source>
</evidence>
<name>A0AAV9PUH9_9PEZI</name>
<proteinExistence type="predicted"/>
<dbReference type="EMBL" id="JAXLQG010000021">
    <property type="protein sequence ID" value="KAK5529803.1"/>
    <property type="molecule type" value="Genomic_DNA"/>
</dbReference>
<sequence>MDLMRLDTPTLLAGIRDFDFHRRHEQSESESESRSESSLMGLPIEIRLKIYRHCVDEPTANIDKLLTIELSPQPYAFSANGNNVILQVNDVDPGIAALFGVCRQLRREVKDFFWRYYRLRIRPVSMVLTRFDGIESTFRQLRRLFLEVQHCMPKRDYTFNVESLLKHMSWFLRLPLLEDMDVLINTCSLKSLIPPGINKRAPVHGYCPRHKEYISESPVLQQLAISLDRFEDYLWEVVELWDSEAPGLPEGGQLHFRFHMTQQALLRTHDKVTRKQPSLRVRGNNSLAPCHAHSVLGSSELVTCRMLHAIEEDSTYHELVQDMRYHLIRTPDHYSPDGIPVSPTWTEEGLEMPRVISLIDLRERMSTNTPPPSLEVEDMFDMFYSREPPERAT</sequence>
<gene>
    <name evidence="1" type="ORF">LTR25_009583</name>
</gene>
<evidence type="ECO:0000313" key="2">
    <source>
        <dbReference type="Proteomes" id="UP001345827"/>
    </source>
</evidence>
<dbReference type="Proteomes" id="UP001345827">
    <property type="component" value="Unassembled WGS sequence"/>
</dbReference>
<evidence type="ECO:0000313" key="1">
    <source>
        <dbReference type="EMBL" id="KAK5529803.1"/>
    </source>
</evidence>
<keyword evidence="2" id="KW-1185">Reference proteome</keyword>
<comment type="caution">
    <text evidence="1">The sequence shown here is derived from an EMBL/GenBank/DDBJ whole genome shotgun (WGS) entry which is preliminary data.</text>
</comment>
<protein>
    <recommendedName>
        <fullName evidence="3">F-box domain-containing protein</fullName>
    </recommendedName>
</protein>
<dbReference type="AlphaFoldDB" id="A0AAV9PUH9"/>